<comment type="function">
    <text evidence="12">Cell wall formation. Adds enolpyruvyl to UDP-N-acetylglucosamine.</text>
</comment>
<dbReference type="Proteomes" id="UP000006875">
    <property type="component" value="Chromosome"/>
</dbReference>
<protein>
    <recommendedName>
        <fullName evidence="12">UDP-N-acetylglucosamine 1-carboxyvinyltransferase</fullName>
        <ecNumber evidence="12">2.5.1.7</ecNumber>
    </recommendedName>
    <alternativeName>
        <fullName evidence="12">Enoylpyruvate transferase</fullName>
    </alternativeName>
    <alternativeName>
        <fullName evidence="12">UDP-N-acetylglucosamine enolpyruvyl transferase</fullName>
        <shortName evidence="12">EPT</shortName>
    </alternativeName>
</protein>
<organism evidence="14 15">
    <name type="scientific">Ilyobacter polytropus (strain ATCC 51220 / DSM 2926 / LMG 16218 / CuHBu1)</name>
    <dbReference type="NCBI Taxonomy" id="572544"/>
    <lineage>
        <taxon>Bacteria</taxon>
        <taxon>Fusobacteriati</taxon>
        <taxon>Fusobacteriota</taxon>
        <taxon>Fusobacteriia</taxon>
        <taxon>Fusobacteriales</taxon>
        <taxon>Fusobacteriaceae</taxon>
        <taxon>Ilyobacter</taxon>
    </lineage>
</organism>
<feature type="binding site" evidence="12">
    <location>
        <position position="105"/>
    </location>
    <ligand>
        <name>UDP-N-acetyl-alpha-D-glucosamine</name>
        <dbReference type="ChEBI" id="CHEBI:57705"/>
    </ligand>
</feature>
<dbReference type="GO" id="GO:0005737">
    <property type="term" value="C:cytoplasm"/>
    <property type="evidence" value="ECO:0007669"/>
    <property type="project" value="UniProtKB-SubCell"/>
</dbReference>
<feature type="active site" description="Proton donor" evidence="12">
    <location>
        <position position="129"/>
    </location>
</feature>
<dbReference type="HOGENOM" id="CLU_027387_0_0_0"/>
<keyword evidence="4 12" id="KW-0132">Cell division</keyword>
<dbReference type="Pfam" id="PF00275">
    <property type="entry name" value="EPSP_synthase"/>
    <property type="match status" value="1"/>
</dbReference>
<dbReference type="SUPFAM" id="SSF55205">
    <property type="entry name" value="EPT/RTPC-like"/>
    <property type="match status" value="1"/>
</dbReference>
<evidence type="ECO:0000313" key="14">
    <source>
        <dbReference type="EMBL" id="ADO81955.1"/>
    </source>
</evidence>
<keyword evidence="6 12" id="KW-0133">Cell shape</keyword>
<evidence type="ECO:0000256" key="10">
    <source>
        <dbReference type="ARBA" id="ARBA00038367"/>
    </source>
</evidence>
<dbReference type="InterPro" id="IPR050068">
    <property type="entry name" value="MurA_subfamily"/>
</dbReference>
<dbReference type="HAMAP" id="MF_00111">
    <property type="entry name" value="MurA"/>
    <property type="match status" value="1"/>
</dbReference>
<evidence type="ECO:0000256" key="7">
    <source>
        <dbReference type="ARBA" id="ARBA00022984"/>
    </source>
</evidence>
<dbReference type="NCBIfam" id="TIGR01072">
    <property type="entry name" value="murA"/>
    <property type="match status" value="1"/>
</dbReference>
<evidence type="ECO:0000256" key="3">
    <source>
        <dbReference type="ARBA" id="ARBA00022490"/>
    </source>
</evidence>
<dbReference type="KEGG" id="ipo:Ilyop_0166"/>
<feature type="binding site" evidence="12">
    <location>
        <position position="340"/>
    </location>
    <ligand>
        <name>UDP-N-acetyl-alpha-D-glucosamine</name>
        <dbReference type="ChEBI" id="CHEBI:57705"/>
    </ligand>
</feature>
<evidence type="ECO:0000256" key="12">
    <source>
        <dbReference type="HAMAP-Rule" id="MF_00111"/>
    </source>
</evidence>
<evidence type="ECO:0000256" key="8">
    <source>
        <dbReference type="ARBA" id="ARBA00023306"/>
    </source>
</evidence>
<dbReference type="PANTHER" id="PTHR43783">
    <property type="entry name" value="UDP-N-ACETYLGLUCOSAMINE 1-CARBOXYVINYLTRANSFERASE"/>
    <property type="match status" value="1"/>
</dbReference>
<reference evidence="14 15" key="1">
    <citation type="journal article" date="2010" name="Stand. Genomic Sci.">
        <title>Complete genome sequence of Ilyobacter polytropus type strain (CuHbu1).</title>
        <authorList>
            <person name="Sikorski J."/>
            <person name="Chertkov O."/>
            <person name="Lapidus A."/>
            <person name="Nolan M."/>
            <person name="Lucas S."/>
            <person name="Del Rio T.G."/>
            <person name="Tice H."/>
            <person name="Cheng J.F."/>
            <person name="Tapia R."/>
            <person name="Han C."/>
            <person name="Goodwin L."/>
            <person name="Pitluck S."/>
            <person name="Liolios K."/>
            <person name="Ivanova N."/>
            <person name="Mavromatis K."/>
            <person name="Mikhailova N."/>
            <person name="Pati A."/>
            <person name="Chen A."/>
            <person name="Palaniappan K."/>
            <person name="Land M."/>
            <person name="Hauser L."/>
            <person name="Chang Y.J."/>
            <person name="Jeffries C.D."/>
            <person name="Brambilla E."/>
            <person name="Yasawong M."/>
            <person name="Rohde M."/>
            <person name="Pukall R."/>
            <person name="Spring S."/>
            <person name="Goker M."/>
            <person name="Woyke T."/>
            <person name="Bristow J."/>
            <person name="Eisen J.A."/>
            <person name="Markowitz V."/>
            <person name="Hugenholtz P."/>
            <person name="Kyrpides N.C."/>
            <person name="Klenk H.P."/>
        </authorList>
    </citation>
    <scope>NUCLEOTIDE SEQUENCE [LARGE SCALE GENOMIC DNA]</scope>
    <source>
        <strain evidence="15">ATCC 51220 / DSM 2926 / LMG 16218 / CuHBu1</strain>
    </source>
</reference>
<keyword evidence="3 12" id="KW-0963">Cytoplasm</keyword>
<comment type="caution">
    <text evidence="12">Lacks conserved residue(s) required for the propagation of feature annotation.</text>
</comment>
<comment type="similarity">
    <text evidence="10 12">Belongs to the EPSP synthase family. MurA subfamily.</text>
</comment>
<evidence type="ECO:0000256" key="5">
    <source>
        <dbReference type="ARBA" id="ARBA00022679"/>
    </source>
</evidence>
<dbReference type="GO" id="GO:0008360">
    <property type="term" value="P:regulation of cell shape"/>
    <property type="evidence" value="ECO:0007669"/>
    <property type="project" value="UniProtKB-KW"/>
</dbReference>
<evidence type="ECO:0000256" key="4">
    <source>
        <dbReference type="ARBA" id="ARBA00022618"/>
    </source>
</evidence>
<keyword evidence="9 12" id="KW-0961">Cell wall biogenesis/degradation</keyword>
<dbReference type="GO" id="GO:0019277">
    <property type="term" value="P:UDP-N-acetylgalactosamine biosynthetic process"/>
    <property type="evidence" value="ECO:0007669"/>
    <property type="project" value="InterPro"/>
</dbReference>
<keyword evidence="12" id="KW-0670">Pyruvate</keyword>
<accession>E3H7K1</accession>
<feature type="modified residue" description="2-(S-cysteinyl)pyruvic acid O-phosphothioketal" evidence="12">
    <location>
        <position position="129"/>
    </location>
</feature>
<dbReference type="FunFam" id="3.65.10.10:FF:000001">
    <property type="entry name" value="UDP-N-acetylglucosamine 1-carboxyvinyltransferase"/>
    <property type="match status" value="1"/>
</dbReference>
<feature type="binding site" evidence="12">
    <location>
        <begin position="34"/>
        <end position="35"/>
    </location>
    <ligand>
        <name>phosphoenolpyruvate</name>
        <dbReference type="ChEBI" id="CHEBI:58702"/>
    </ligand>
</feature>
<evidence type="ECO:0000313" key="15">
    <source>
        <dbReference type="Proteomes" id="UP000006875"/>
    </source>
</evidence>
<dbReference type="GO" id="GO:0008760">
    <property type="term" value="F:UDP-N-acetylglucosamine 1-carboxyvinyltransferase activity"/>
    <property type="evidence" value="ECO:0007669"/>
    <property type="project" value="UniProtKB-UniRule"/>
</dbReference>
<keyword evidence="15" id="KW-1185">Reference proteome</keyword>
<dbReference type="AlphaFoldDB" id="E3H7K1"/>
<dbReference type="InterPro" id="IPR013792">
    <property type="entry name" value="RNA3'P_cycl/enolpyr_Trfase_a/b"/>
</dbReference>
<evidence type="ECO:0000256" key="2">
    <source>
        <dbReference type="ARBA" id="ARBA00004752"/>
    </source>
</evidence>
<sequence length="433" mass="47320">MPCVREKIGGIMVEAFRINGGKELSGVLEVSGAKNAALPILIGTLIEKGTYIINNVPDLRDIKTLIKLIESLGVQSERLDKNSYKFVNNGITNLTASYDLVKKMRASFLVMGPMLAHEKKATVSLPGGCAIGARPVDLHLKGFEAMGVKIKIEHGYVEAEVEELTGSNVIFDFPSVGATENVIMAAVKAKGTTVLENAAREPEVDDLCKFLIAMGAKIEGVGTGRLVIEGVEKLVPCEYTVMPDRIEAGTYIVASLMFDSKIQVKGVERVHIESFMMKLEEMGAVFEIKDDLLKVTSKFEDLKPAKVTTMPHPGFATDLQSQMMTLMSLIEGHSEIKETIFENRFMHVPELNRMGANIHIDGHVSLIDGVDKFSSAEVMASDLRAGASLVLAALKADGQSIVNRIYHVDRGYERLEEKLKKIGADIERIKAEA</sequence>
<dbReference type="InterPro" id="IPR005750">
    <property type="entry name" value="UDP_GlcNAc_COvinyl_MurA"/>
</dbReference>
<keyword evidence="8 12" id="KW-0131">Cell cycle</keyword>
<comment type="pathway">
    <text evidence="2 12">Cell wall biogenesis; peptidoglycan biosynthesis.</text>
</comment>
<evidence type="ECO:0000259" key="13">
    <source>
        <dbReference type="Pfam" id="PF00275"/>
    </source>
</evidence>
<evidence type="ECO:0000256" key="11">
    <source>
        <dbReference type="ARBA" id="ARBA00047527"/>
    </source>
</evidence>
<evidence type="ECO:0000256" key="6">
    <source>
        <dbReference type="ARBA" id="ARBA00022960"/>
    </source>
</evidence>
<dbReference type="GO" id="GO:0051301">
    <property type="term" value="P:cell division"/>
    <property type="evidence" value="ECO:0007669"/>
    <property type="project" value="UniProtKB-KW"/>
</dbReference>
<feature type="binding site" evidence="12">
    <location>
        <begin position="134"/>
        <end position="138"/>
    </location>
    <ligand>
        <name>UDP-N-acetyl-alpha-D-glucosamine</name>
        <dbReference type="ChEBI" id="CHEBI:57705"/>
    </ligand>
</feature>
<dbReference type="EMBL" id="CP002281">
    <property type="protein sequence ID" value="ADO81955.1"/>
    <property type="molecule type" value="Genomic_DNA"/>
</dbReference>
<dbReference type="Gene3D" id="3.65.10.10">
    <property type="entry name" value="Enolpyruvate transferase domain"/>
    <property type="match status" value="2"/>
</dbReference>
<keyword evidence="7 12" id="KW-0573">Peptidoglycan synthesis</keyword>
<dbReference type="GO" id="GO:0009252">
    <property type="term" value="P:peptidoglycan biosynthetic process"/>
    <property type="evidence" value="ECO:0007669"/>
    <property type="project" value="UniProtKB-UniRule"/>
</dbReference>
<dbReference type="CDD" id="cd01555">
    <property type="entry name" value="UdpNAET"/>
    <property type="match status" value="1"/>
</dbReference>
<dbReference type="STRING" id="572544.Ilyop_0166"/>
<evidence type="ECO:0000256" key="1">
    <source>
        <dbReference type="ARBA" id="ARBA00004496"/>
    </source>
</evidence>
<dbReference type="UniPathway" id="UPA00219"/>
<feature type="binding site" evidence="12">
    <location>
        <position position="318"/>
    </location>
    <ligand>
        <name>UDP-N-acetyl-alpha-D-glucosamine</name>
        <dbReference type="ChEBI" id="CHEBI:57705"/>
    </ligand>
</feature>
<keyword evidence="5 12" id="KW-0808">Transferase</keyword>
<dbReference type="InterPro" id="IPR001986">
    <property type="entry name" value="Enolpyruvate_Tfrase_dom"/>
</dbReference>
<dbReference type="NCBIfam" id="NF006873">
    <property type="entry name" value="PRK09369.1"/>
    <property type="match status" value="1"/>
</dbReference>
<dbReference type="eggNOG" id="COG0766">
    <property type="taxonomic scope" value="Bacteria"/>
</dbReference>
<evidence type="ECO:0000256" key="9">
    <source>
        <dbReference type="ARBA" id="ARBA00023316"/>
    </source>
</evidence>
<comment type="catalytic activity">
    <reaction evidence="11 12">
        <text>phosphoenolpyruvate + UDP-N-acetyl-alpha-D-glucosamine = UDP-N-acetyl-3-O-(1-carboxyvinyl)-alpha-D-glucosamine + phosphate</text>
        <dbReference type="Rhea" id="RHEA:18681"/>
        <dbReference type="ChEBI" id="CHEBI:43474"/>
        <dbReference type="ChEBI" id="CHEBI:57705"/>
        <dbReference type="ChEBI" id="CHEBI:58702"/>
        <dbReference type="ChEBI" id="CHEBI:68483"/>
        <dbReference type="EC" id="2.5.1.7"/>
    </reaction>
</comment>
<comment type="subcellular location">
    <subcellularLocation>
        <location evidence="1 12">Cytoplasm</location>
    </subcellularLocation>
</comment>
<dbReference type="PANTHER" id="PTHR43783:SF1">
    <property type="entry name" value="UDP-N-ACETYLGLUCOSAMINE 1-CARBOXYVINYLTRANSFERASE"/>
    <property type="match status" value="1"/>
</dbReference>
<proteinExistence type="inferred from homology"/>
<feature type="domain" description="Enolpyruvate transferase" evidence="13">
    <location>
        <begin position="19"/>
        <end position="419"/>
    </location>
</feature>
<name>E3H7K1_ILYPC</name>
<dbReference type="InterPro" id="IPR036968">
    <property type="entry name" value="Enolpyruvate_Tfrase_sf"/>
</dbReference>
<dbReference type="EC" id="2.5.1.7" evidence="12"/>
<gene>
    <name evidence="12" type="primary">murA</name>
    <name evidence="14" type="ordered locus">Ilyop_0166</name>
</gene>
<dbReference type="GO" id="GO:0071555">
    <property type="term" value="P:cell wall organization"/>
    <property type="evidence" value="ECO:0007669"/>
    <property type="project" value="UniProtKB-KW"/>
</dbReference>